<proteinExistence type="predicted"/>
<organism evidence="2 3">
    <name type="scientific">Paracholeplasma manati</name>
    <dbReference type="NCBI Taxonomy" id="591373"/>
    <lineage>
        <taxon>Bacteria</taxon>
        <taxon>Bacillati</taxon>
        <taxon>Mycoplasmatota</taxon>
        <taxon>Mollicutes</taxon>
        <taxon>Acholeplasmatales</taxon>
        <taxon>Acholeplasmataceae</taxon>
        <taxon>Paracholeplasma</taxon>
    </lineage>
</organism>
<keyword evidence="1" id="KW-0472">Membrane</keyword>
<keyword evidence="1" id="KW-1133">Transmembrane helix</keyword>
<feature type="transmembrane region" description="Helical" evidence="1">
    <location>
        <begin position="20"/>
        <end position="42"/>
    </location>
</feature>
<gene>
    <name evidence="2" type="ORF">N7548_05735</name>
</gene>
<comment type="caution">
    <text evidence="2">The sequence shown here is derived from an EMBL/GenBank/DDBJ whole genome shotgun (WGS) entry which is preliminary data.</text>
</comment>
<evidence type="ECO:0000313" key="2">
    <source>
        <dbReference type="EMBL" id="MCV2232327.1"/>
    </source>
</evidence>
<keyword evidence="3" id="KW-1185">Reference proteome</keyword>
<dbReference type="RefSeq" id="WP_263608512.1">
    <property type="nucleotide sequence ID" value="NZ_JAOVQM010000003.1"/>
</dbReference>
<protein>
    <submittedName>
        <fullName evidence="2">Uncharacterized protein</fullName>
    </submittedName>
</protein>
<sequence>MRLSTVLGIKKTTTMTARFLTLGVIISGLLSLGFGVVTFYGLSTGSFVISMNEEAVAKGIQLSEHPLFPEESATSRLYVDPKEESDEATYSYLKIAEAQANDGLYDDDDADYLAYSFYVRNNGLEMINLTYEINIVEVSKNLDEYIRIMILVEQVGAEPFGYTQQMYMKPDETPKNYPIGMPEAKHFLSDQYSRDPIISETIEKLQTQKVLKFTVFMWIEGYDTEPNMERGSIKIDMKFSIRNAAT</sequence>
<evidence type="ECO:0000256" key="1">
    <source>
        <dbReference type="SAM" id="Phobius"/>
    </source>
</evidence>
<dbReference type="EMBL" id="JAOVQM010000003">
    <property type="protein sequence ID" value="MCV2232327.1"/>
    <property type="molecule type" value="Genomic_DNA"/>
</dbReference>
<keyword evidence="1" id="KW-0812">Transmembrane</keyword>
<evidence type="ECO:0000313" key="3">
    <source>
        <dbReference type="Proteomes" id="UP001177160"/>
    </source>
</evidence>
<dbReference type="Proteomes" id="UP001177160">
    <property type="component" value="Unassembled WGS sequence"/>
</dbReference>
<reference evidence="2" key="1">
    <citation type="submission" date="2022-09" db="EMBL/GenBank/DDBJ databases">
        <title>Novel Mycoplasma species identified in domestic and wild animals.</title>
        <authorList>
            <person name="Volokhov D.V."/>
            <person name="Furtak V.A."/>
            <person name="Zagorodnyaya T.A."/>
        </authorList>
    </citation>
    <scope>NUCLEOTIDE SEQUENCE</scope>
    <source>
        <strain evidence="2">Oakley</strain>
    </source>
</reference>
<name>A0ABT2Y6G1_9MOLU</name>
<accession>A0ABT2Y6G1</accession>